<dbReference type="GeneID" id="5179360"/>
<evidence type="ECO:0000313" key="2">
    <source>
        <dbReference type="Proteomes" id="UP000001786"/>
    </source>
</evidence>
<dbReference type="Proteomes" id="UP000001786">
    <property type="component" value="Segment"/>
</dbReference>
<sequence>MRTCTTRWIPRSRWTMPRPSSFLEVWKSVTRRLKPGRRRSSRTWNRSPSWKADRGAVCGDSKRWSGFHDRSATELQRLSAVAAK</sequence>
<protein>
    <submittedName>
        <fullName evidence="1">Uncharacterized protein</fullName>
    </submittedName>
</protein>
<reference evidence="1 2" key="1">
    <citation type="journal article" date="2007" name="J. Bacteriol.">
        <title>Genomic characterization of the filamentous integrative bacteriophages {phi}RSS1 and {phi}RSM1, which infect Ralstonia solanacearum.</title>
        <authorList>
            <person name="Kawasaki T."/>
            <person name="Nagata S."/>
            <person name="Fujiwara A."/>
            <person name="Satsuma H."/>
            <person name="Fujie M."/>
            <person name="Usami S."/>
            <person name="Yamada T."/>
        </authorList>
    </citation>
    <scope>NUCLEOTIDE SEQUENCE</scope>
</reference>
<dbReference type="KEGG" id="vg:5179360"/>
<dbReference type="RefSeq" id="YP_863910.1">
    <property type="nucleotide sequence ID" value="NC_008574.2"/>
</dbReference>
<proteinExistence type="predicted"/>
<organism evidence="1 2">
    <name type="scientific">Ralstonia phage RSM1</name>
    <dbReference type="NCBI Taxonomy" id="384359"/>
    <lineage>
        <taxon>Viruses</taxon>
        <taxon>Monodnaviria</taxon>
        <taxon>Loebvirae</taxon>
        <taxon>Hofneiviricota</taxon>
        <taxon>Faserviricetes</taxon>
        <taxon>Tubulavirales</taxon>
        <taxon>Inoviridae</taxon>
        <taxon>Habenivirus</taxon>
        <taxon>Habenivirus RSM1</taxon>
    </lineage>
</organism>
<name>A0JC10_9VIRU</name>
<accession>A0JC10</accession>
<evidence type="ECO:0000313" key="1">
    <source>
        <dbReference type="EMBL" id="BAF36512.1"/>
    </source>
</evidence>
<dbReference type="EMBL" id="AB259123">
    <property type="protein sequence ID" value="BAF36512.1"/>
    <property type="molecule type" value="Genomic_DNA"/>
</dbReference>
<keyword evidence="2" id="KW-1185">Reference proteome</keyword>